<evidence type="ECO:0000259" key="1">
    <source>
        <dbReference type="Pfam" id="PF13349"/>
    </source>
</evidence>
<keyword evidence="3" id="KW-1185">Reference proteome</keyword>
<name>A0A1E5LJB0_9BACI</name>
<accession>A0A1E5LJB0</accession>
<protein>
    <recommendedName>
        <fullName evidence="1">DUF4097 domain-containing protein</fullName>
    </recommendedName>
</protein>
<evidence type="ECO:0000313" key="3">
    <source>
        <dbReference type="Proteomes" id="UP000095209"/>
    </source>
</evidence>
<sequence>MNKVLLGVLIVFFVGVFLFLVPTQPTEQIPVNTVDIEDSIGNNNEIKESEMNMPSDKLFSNLVDLYERQVVNNTDIKNININFSSGDVHVVPSEDDTFVIEVNGKVNKSIQDNFKLDIVDNGDMLQVQFKKINTPFHTGISMMDTTITVALPEKTYDVINIETSSGDIVANGIKVSEIDISASSGNVETKGIVTDLLNVSASSGHIKSSDQTVKDSYYEASSGHIDLSNITGNITGFTRSGDITIRNDEAIGNISAQASSGDVMIEYTKTPSSLSIHFNSGSGRGIVELDGVDYVENSKDKIIGTIGSGEYELNVVVSSGNFSLR</sequence>
<proteinExistence type="predicted"/>
<dbReference type="AlphaFoldDB" id="A0A1E5LJB0"/>
<dbReference type="InterPro" id="IPR025164">
    <property type="entry name" value="Toastrack_DUF4097"/>
</dbReference>
<organism evidence="2 3">
    <name type="scientific">Bacillus solimangrovi</name>
    <dbReference type="NCBI Taxonomy" id="1305675"/>
    <lineage>
        <taxon>Bacteria</taxon>
        <taxon>Bacillati</taxon>
        <taxon>Bacillota</taxon>
        <taxon>Bacilli</taxon>
        <taxon>Bacillales</taxon>
        <taxon>Bacillaceae</taxon>
        <taxon>Bacillus</taxon>
    </lineage>
</organism>
<evidence type="ECO:0000313" key="2">
    <source>
        <dbReference type="EMBL" id="OEH94177.1"/>
    </source>
</evidence>
<dbReference type="RefSeq" id="WP_069715740.1">
    <property type="nucleotide sequence ID" value="NZ_MJEH01000004.1"/>
</dbReference>
<reference evidence="2 3" key="1">
    <citation type="submission" date="2016-08" db="EMBL/GenBank/DDBJ databases">
        <title>Genome of Bacillus solimangrovi GH2-4.</title>
        <authorList>
            <person name="Lim S."/>
            <person name="Kim B.-C."/>
        </authorList>
    </citation>
    <scope>NUCLEOTIDE SEQUENCE [LARGE SCALE GENOMIC DNA]</scope>
    <source>
        <strain evidence="2 3">GH2-4</strain>
    </source>
</reference>
<dbReference type="Proteomes" id="UP000095209">
    <property type="component" value="Unassembled WGS sequence"/>
</dbReference>
<dbReference type="STRING" id="1305675.BFG57_08995"/>
<comment type="caution">
    <text evidence="2">The sequence shown here is derived from an EMBL/GenBank/DDBJ whole genome shotgun (WGS) entry which is preliminary data.</text>
</comment>
<gene>
    <name evidence="2" type="ORF">BFG57_08995</name>
</gene>
<dbReference type="Pfam" id="PF13349">
    <property type="entry name" value="DUF4097"/>
    <property type="match status" value="1"/>
</dbReference>
<dbReference type="EMBL" id="MJEH01000004">
    <property type="protein sequence ID" value="OEH94177.1"/>
    <property type="molecule type" value="Genomic_DNA"/>
</dbReference>
<feature type="domain" description="DUF4097" evidence="1">
    <location>
        <begin position="76"/>
        <end position="324"/>
    </location>
</feature>